<protein>
    <submittedName>
        <fullName evidence="1">Cesa6</fullName>
    </submittedName>
</protein>
<name>A0A0A9G565_ARUDO</name>
<dbReference type="EMBL" id="GBRH01178279">
    <property type="protein sequence ID" value="JAE19617.1"/>
    <property type="molecule type" value="Transcribed_RNA"/>
</dbReference>
<sequence>MKDGTSACCSGGMSSTICPLVRRGTLGFGWKGCGTPSKSPPRP</sequence>
<reference evidence="1" key="2">
    <citation type="journal article" date="2015" name="Data Brief">
        <title>Shoot transcriptome of the giant reed, Arundo donax.</title>
        <authorList>
            <person name="Barrero R.A."/>
            <person name="Guerrero F.D."/>
            <person name="Moolhuijzen P."/>
            <person name="Goolsby J.A."/>
            <person name="Tidwell J."/>
            <person name="Bellgard S.E."/>
            <person name="Bellgard M.I."/>
        </authorList>
    </citation>
    <scope>NUCLEOTIDE SEQUENCE</scope>
    <source>
        <tissue evidence="1">Shoot tissue taken approximately 20 cm above the soil surface</tissue>
    </source>
</reference>
<organism evidence="1">
    <name type="scientific">Arundo donax</name>
    <name type="common">Giant reed</name>
    <name type="synonym">Donax arundinaceus</name>
    <dbReference type="NCBI Taxonomy" id="35708"/>
    <lineage>
        <taxon>Eukaryota</taxon>
        <taxon>Viridiplantae</taxon>
        <taxon>Streptophyta</taxon>
        <taxon>Embryophyta</taxon>
        <taxon>Tracheophyta</taxon>
        <taxon>Spermatophyta</taxon>
        <taxon>Magnoliopsida</taxon>
        <taxon>Liliopsida</taxon>
        <taxon>Poales</taxon>
        <taxon>Poaceae</taxon>
        <taxon>PACMAD clade</taxon>
        <taxon>Arundinoideae</taxon>
        <taxon>Arundineae</taxon>
        <taxon>Arundo</taxon>
    </lineage>
</organism>
<proteinExistence type="predicted"/>
<evidence type="ECO:0000313" key="1">
    <source>
        <dbReference type="EMBL" id="JAE19617.1"/>
    </source>
</evidence>
<dbReference type="AlphaFoldDB" id="A0A0A9G565"/>
<reference evidence="1" key="1">
    <citation type="submission" date="2014-09" db="EMBL/GenBank/DDBJ databases">
        <authorList>
            <person name="Magalhaes I.L.F."/>
            <person name="Oliveira U."/>
            <person name="Santos F.R."/>
            <person name="Vidigal T.H.D.A."/>
            <person name="Brescovit A.D."/>
            <person name="Santos A.J."/>
        </authorList>
    </citation>
    <scope>NUCLEOTIDE SEQUENCE</scope>
    <source>
        <tissue evidence="1">Shoot tissue taken approximately 20 cm above the soil surface</tissue>
    </source>
</reference>
<accession>A0A0A9G565</accession>